<organism evidence="1 2">
    <name type="scientific">Mariniphaga sediminis</name>
    <dbReference type="NCBI Taxonomy" id="1628158"/>
    <lineage>
        <taxon>Bacteria</taxon>
        <taxon>Pseudomonadati</taxon>
        <taxon>Bacteroidota</taxon>
        <taxon>Bacteroidia</taxon>
        <taxon>Marinilabiliales</taxon>
        <taxon>Prolixibacteraceae</taxon>
        <taxon>Mariniphaga</taxon>
    </lineage>
</organism>
<comment type="caution">
    <text evidence="1">The sequence shown here is derived from an EMBL/GenBank/DDBJ whole genome shotgun (WGS) entry which is preliminary data.</text>
</comment>
<dbReference type="AlphaFoldDB" id="A0A399D4C4"/>
<evidence type="ECO:0000313" key="1">
    <source>
        <dbReference type="EMBL" id="RIH66764.1"/>
    </source>
</evidence>
<keyword evidence="2" id="KW-1185">Reference proteome</keyword>
<accession>A0A399D4C4</accession>
<gene>
    <name evidence="1" type="ORF">D1164_03995</name>
</gene>
<reference evidence="1 2" key="1">
    <citation type="journal article" date="2015" name="Int. J. Syst. Evol. Microbiol.">
        <title>Mariniphaga sediminis sp. nov., isolated from coastal sediment.</title>
        <authorList>
            <person name="Wang F.Q."/>
            <person name="Shen Q.Y."/>
            <person name="Chen G.J."/>
            <person name="Du Z.J."/>
        </authorList>
    </citation>
    <scope>NUCLEOTIDE SEQUENCE [LARGE SCALE GENOMIC DNA]</scope>
    <source>
        <strain evidence="1 2">SY21</strain>
    </source>
</reference>
<protein>
    <submittedName>
        <fullName evidence="1">Uncharacterized protein</fullName>
    </submittedName>
</protein>
<name>A0A399D4C4_9BACT</name>
<proteinExistence type="predicted"/>
<sequence length="251" mass="28580">MNFLKKRKGLFSIIAVFTLLLVFFVVRLVFAVSSSYTGFGKSVSVPLRSDVHTAGWNNSEVRKLQKDIFLLEQLRVLAQSDSISMVIDLSDSTVQLQLKGMELFHTKILRKYPGVFLDDLSQEAYRRFAQITCIGNEKANLSKKPVKKIQAFQKETIGSGAETANLQNAPVNWSFVTGNNVCVVITGVKLNQDSTFIMHPTYDLIKYFTRNFFNEIFPETYSPVLYLWLNDNDARAIYRAVPLEGKILFRN</sequence>
<dbReference type="Proteomes" id="UP000266441">
    <property type="component" value="Unassembled WGS sequence"/>
</dbReference>
<dbReference type="EMBL" id="QWET01000002">
    <property type="protein sequence ID" value="RIH66764.1"/>
    <property type="molecule type" value="Genomic_DNA"/>
</dbReference>
<dbReference type="OrthoDB" id="1118723at2"/>
<evidence type="ECO:0000313" key="2">
    <source>
        <dbReference type="Proteomes" id="UP000266441"/>
    </source>
</evidence>
<dbReference type="RefSeq" id="WP_119348635.1">
    <property type="nucleotide sequence ID" value="NZ_QWET01000002.1"/>
</dbReference>